<accession>A0A0J8D8F2</accession>
<dbReference type="AlphaFoldDB" id="A0A0J8D8F2"/>
<dbReference type="OrthoDB" id="9797191at2"/>
<proteinExistence type="predicted"/>
<dbReference type="EMBL" id="LFVU01000024">
    <property type="protein sequence ID" value="KMT22152.1"/>
    <property type="molecule type" value="Genomic_DNA"/>
</dbReference>
<dbReference type="PANTHER" id="PTHR35788:SF1">
    <property type="entry name" value="EXPORTED PROTEIN"/>
    <property type="match status" value="1"/>
</dbReference>
<evidence type="ECO:0000313" key="1">
    <source>
        <dbReference type="EMBL" id="KMT22152.1"/>
    </source>
</evidence>
<dbReference type="STRING" id="1121307.CLCY_4c01250"/>
<sequence>MKRKLYVILIAIIVTAALLLVPNGVEKIKYYTKEEHIDAKINYQDSDKKSEAINVDTPNVSGVVSNLPWANNDKFLEAQKENNTNVLMAAYCAVLDDPLPGEEFNVQLAASFIKGTVLEPNQVFSQNKKAGPYLKSKGYKAGPTYIGSKLATTVGGGVCKIASTLYNVSVLSNLQIVERYNHSMPVPYVPNGQDATVCYGAKDFKFRNNTDSPVLIWAEGIENRLYIALYGKEEPPKVEWNHEVLSTTKAPKYYKNSPSLKKGEEKVILEGVEGASVKSWVKITKPDGTTKTKNLGISYYKPMPYIIQRNK</sequence>
<protein>
    <submittedName>
        <fullName evidence="1">VanW family protein</fullName>
    </submittedName>
</protein>
<dbReference type="InterPro" id="IPR052913">
    <property type="entry name" value="Glycopeptide_resist_protein"/>
</dbReference>
<dbReference type="Proteomes" id="UP000036756">
    <property type="component" value="Unassembled WGS sequence"/>
</dbReference>
<comment type="caution">
    <text evidence="1">The sequence shown here is derived from an EMBL/GenBank/DDBJ whole genome shotgun (WGS) entry which is preliminary data.</text>
</comment>
<keyword evidence="2" id="KW-1185">Reference proteome</keyword>
<dbReference type="PANTHER" id="PTHR35788">
    <property type="entry name" value="EXPORTED PROTEIN-RELATED"/>
    <property type="match status" value="1"/>
</dbReference>
<gene>
    <name evidence="1" type="ORF">CLCY_4c01250</name>
</gene>
<reference evidence="1 2" key="1">
    <citation type="submission" date="2015-06" db="EMBL/GenBank/DDBJ databases">
        <title>Draft genome sequence of the purine-degrading Clostridium cylindrosporum HC-1 (DSM 605).</title>
        <authorList>
            <person name="Poehlein A."/>
            <person name="Schiel-Bengelsdorf B."/>
            <person name="Bengelsdorf F."/>
            <person name="Daniel R."/>
            <person name="Duerre P."/>
        </authorList>
    </citation>
    <scope>NUCLEOTIDE SEQUENCE [LARGE SCALE GENOMIC DNA]</scope>
    <source>
        <strain evidence="1 2">DSM 605</strain>
    </source>
</reference>
<name>A0A0J8D8F2_CLOCY</name>
<evidence type="ECO:0000313" key="2">
    <source>
        <dbReference type="Proteomes" id="UP000036756"/>
    </source>
</evidence>
<dbReference type="RefSeq" id="WP_048570247.1">
    <property type="nucleotide sequence ID" value="NZ_LFVU01000024.1"/>
</dbReference>
<dbReference type="PATRIC" id="fig|1121307.3.peg.1779"/>
<dbReference type="Pfam" id="PF04294">
    <property type="entry name" value="VanW"/>
    <property type="match status" value="1"/>
</dbReference>
<dbReference type="InterPro" id="IPR007391">
    <property type="entry name" value="Vancomycin_resist_VanW"/>
</dbReference>
<organism evidence="1 2">
    <name type="scientific">Clostridium cylindrosporum DSM 605</name>
    <dbReference type="NCBI Taxonomy" id="1121307"/>
    <lineage>
        <taxon>Bacteria</taxon>
        <taxon>Bacillati</taxon>
        <taxon>Bacillota</taxon>
        <taxon>Clostridia</taxon>
        <taxon>Eubacteriales</taxon>
        <taxon>Clostridiaceae</taxon>
        <taxon>Clostridium</taxon>
    </lineage>
</organism>